<feature type="chain" id="PRO_5028967442" description="Lysine-specific metallo-endopeptidase domain-containing protein" evidence="2">
    <location>
        <begin position="24"/>
        <end position="378"/>
    </location>
</feature>
<dbReference type="EMBL" id="JAABOE010000031">
    <property type="protein sequence ID" value="KAF3181939.1"/>
    <property type="molecule type" value="Genomic_DNA"/>
</dbReference>
<protein>
    <recommendedName>
        <fullName evidence="5">Lysine-specific metallo-endopeptidase domain-containing protein</fullName>
    </recommendedName>
</protein>
<reference evidence="3 4" key="1">
    <citation type="submission" date="2019-06" db="EMBL/GenBank/DDBJ databases">
        <authorList>
            <person name="Palmer J.M."/>
        </authorList>
    </citation>
    <scope>NUCLEOTIDE SEQUENCE [LARGE SCALE GENOMIC DNA]</scope>
    <source>
        <strain evidence="3 4">TWF788</strain>
    </source>
</reference>
<keyword evidence="2" id="KW-0732">Signal</keyword>
<sequence length="378" mass="40935">MVKYKHLPTIFTAVAASLQAVIAADVSKFDKRQDSLNDDSPDTGDLPGFSEPLAPHQVYEWYNRTGLAGFGMARLGPNATAKERLETLGPYKPGRFQAALQSCLDDFVDESQYCITRYGHSTDPNPDEEVSSAPQGSTAILCCKEGYTAYLFNYRDRNAENPDVRINCYHAALIANETLSSLLNQDTMAPVFQGSVEPIVQIGDNSSSTYMARSYWSEDKSWGIDIYYLEGGGSSNSTNDTSDACPIETPYTWVTRGKWADLDKPVEENPEDPPEETSDPSPTMDLMDPEETTTDMMNPEETAAAEGSTSTMGLNGTAPTANATMRSTLITGEVTIQTAIPVPTSAMSIVSTTPQRTATTVRSATPVPTDDSLGDGSF</sequence>
<evidence type="ECO:0008006" key="5">
    <source>
        <dbReference type="Google" id="ProtNLM"/>
    </source>
</evidence>
<name>A0A7C8PWP0_ORBOL</name>
<evidence type="ECO:0000313" key="3">
    <source>
        <dbReference type="EMBL" id="KAF3181939.1"/>
    </source>
</evidence>
<feature type="region of interest" description="Disordered" evidence="1">
    <location>
        <begin position="352"/>
        <end position="378"/>
    </location>
</feature>
<accession>A0A7C8PWP0</accession>
<organism evidence="3 4">
    <name type="scientific">Orbilia oligospora</name>
    <name type="common">Nematode-trapping fungus</name>
    <name type="synonym">Arthrobotrys oligospora</name>
    <dbReference type="NCBI Taxonomy" id="2813651"/>
    <lineage>
        <taxon>Eukaryota</taxon>
        <taxon>Fungi</taxon>
        <taxon>Dikarya</taxon>
        <taxon>Ascomycota</taxon>
        <taxon>Pezizomycotina</taxon>
        <taxon>Orbiliomycetes</taxon>
        <taxon>Orbiliales</taxon>
        <taxon>Orbiliaceae</taxon>
        <taxon>Orbilia</taxon>
    </lineage>
</organism>
<proteinExistence type="predicted"/>
<dbReference type="Proteomes" id="UP000479691">
    <property type="component" value="Unassembled WGS sequence"/>
</dbReference>
<feature type="compositionally biased region" description="Polar residues" evidence="1">
    <location>
        <begin position="352"/>
        <end position="363"/>
    </location>
</feature>
<evidence type="ECO:0000256" key="2">
    <source>
        <dbReference type="SAM" id="SignalP"/>
    </source>
</evidence>
<feature type="compositionally biased region" description="Acidic residues" evidence="1">
    <location>
        <begin position="268"/>
        <end position="278"/>
    </location>
</feature>
<evidence type="ECO:0000256" key="1">
    <source>
        <dbReference type="SAM" id="MobiDB-lite"/>
    </source>
</evidence>
<evidence type="ECO:0000313" key="4">
    <source>
        <dbReference type="Proteomes" id="UP000479691"/>
    </source>
</evidence>
<gene>
    <name evidence="3" type="ORF">TWF788_006400</name>
</gene>
<feature type="signal peptide" evidence="2">
    <location>
        <begin position="1"/>
        <end position="23"/>
    </location>
</feature>
<comment type="caution">
    <text evidence="3">The sequence shown here is derived from an EMBL/GenBank/DDBJ whole genome shotgun (WGS) entry which is preliminary data.</text>
</comment>
<dbReference type="AlphaFoldDB" id="A0A7C8PWP0"/>
<feature type="region of interest" description="Disordered" evidence="1">
    <location>
        <begin position="263"/>
        <end position="294"/>
    </location>
</feature>